<evidence type="ECO:0000256" key="7">
    <source>
        <dbReference type="ARBA" id="ARBA00022927"/>
    </source>
</evidence>
<protein>
    <recommendedName>
        <fullName evidence="11">Endoplasmic reticulum transmembrane protein</fullName>
    </recommendedName>
</protein>
<evidence type="ECO:0000256" key="4">
    <source>
        <dbReference type="ARBA" id="ARBA00022692"/>
    </source>
</evidence>
<feature type="transmembrane region" description="Helical" evidence="11">
    <location>
        <begin position="6"/>
        <end position="30"/>
    </location>
</feature>
<feature type="domain" description="BAP29/BAP31 transmembrane" evidence="13">
    <location>
        <begin position="1"/>
        <end position="134"/>
    </location>
</feature>
<keyword evidence="3 11" id="KW-0813">Transport</keyword>
<evidence type="ECO:0000259" key="13">
    <source>
        <dbReference type="Pfam" id="PF05529"/>
    </source>
</evidence>
<evidence type="ECO:0000256" key="9">
    <source>
        <dbReference type="ARBA" id="ARBA00023054"/>
    </source>
</evidence>
<keyword evidence="9" id="KW-0175">Coiled coil</keyword>
<dbReference type="InterPro" id="IPR040463">
    <property type="entry name" value="BAP29/BAP31_N"/>
</dbReference>
<proteinExistence type="inferred from homology"/>
<keyword evidence="10 11" id="KW-0472">Membrane</keyword>
<dbReference type="EMBL" id="PKFO01000003">
    <property type="protein sequence ID" value="PVH20405.1"/>
    <property type="molecule type" value="Genomic_DNA"/>
</dbReference>
<comment type="caution">
    <text evidence="15">The sequence shown here is derived from an EMBL/GenBank/DDBJ whole genome shotgun (WGS) entry which is preliminary data.</text>
</comment>
<dbReference type="PANTHER" id="PTHR12701:SF19">
    <property type="entry name" value="ENDOPLASMIC RETICULUM TRANSMEMBRANE PROTEIN 1-RELATED"/>
    <property type="match status" value="1"/>
</dbReference>
<dbReference type="VEuPathDB" id="FungiDB:CXQ85_002193"/>
<dbReference type="Proteomes" id="UP000244309">
    <property type="component" value="Unassembled WGS sequence"/>
</dbReference>
<dbReference type="GO" id="GO:0005789">
    <property type="term" value="C:endoplasmic reticulum membrane"/>
    <property type="evidence" value="ECO:0007669"/>
    <property type="project" value="UniProtKB-SubCell"/>
</dbReference>
<dbReference type="Pfam" id="PF05529">
    <property type="entry name" value="Bap31"/>
    <property type="match status" value="1"/>
</dbReference>
<dbReference type="OrthoDB" id="435607at2759"/>
<keyword evidence="4 11" id="KW-0812">Transmembrane</keyword>
<feature type="region of interest" description="Disordered" evidence="12">
    <location>
        <begin position="136"/>
        <end position="156"/>
    </location>
</feature>
<accession>A0A2V1ARJ3</accession>
<feature type="transmembrane region" description="Helical" evidence="11">
    <location>
        <begin position="102"/>
        <end position="122"/>
    </location>
</feature>
<comment type="function">
    <text evidence="11">May play a role in anterograde transport of membrane proteins from the endoplasmic reticulum to the Golgi.</text>
</comment>
<feature type="domain" description="Bap31/Bap29 cytoplasmic coiled-coil" evidence="14">
    <location>
        <begin position="152"/>
        <end position="187"/>
    </location>
</feature>
<evidence type="ECO:0000256" key="3">
    <source>
        <dbReference type="ARBA" id="ARBA00022448"/>
    </source>
</evidence>
<evidence type="ECO:0000256" key="2">
    <source>
        <dbReference type="ARBA" id="ARBA00007956"/>
    </source>
</evidence>
<gene>
    <name evidence="15" type="ORF">CXQ85_002193</name>
</gene>
<dbReference type="GO" id="GO:0006888">
    <property type="term" value="P:endoplasmic reticulum to Golgi vesicle-mediated transport"/>
    <property type="evidence" value="ECO:0007669"/>
    <property type="project" value="UniProtKB-UniRule"/>
</dbReference>
<dbReference type="AlphaFoldDB" id="A0A2V1ARJ3"/>
<dbReference type="PANTHER" id="PTHR12701">
    <property type="entry name" value="BCR-ASSOCIATED PROTEIN, BAP"/>
    <property type="match status" value="1"/>
</dbReference>
<evidence type="ECO:0000256" key="1">
    <source>
        <dbReference type="ARBA" id="ARBA00004477"/>
    </source>
</evidence>
<keyword evidence="16" id="KW-1185">Reference proteome</keyword>
<comment type="caution">
    <text evidence="11">Lacks conserved residue(s) required for the propagation of feature annotation.</text>
</comment>
<keyword evidence="8 11" id="KW-1133">Transmembrane helix</keyword>
<organism evidence="15 16">
    <name type="scientific">Candidozyma haemuli</name>
    <dbReference type="NCBI Taxonomy" id="45357"/>
    <lineage>
        <taxon>Eukaryota</taxon>
        <taxon>Fungi</taxon>
        <taxon>Dikarya</taxon>
        <taxon>Ascomycota</taxon>
        <taxon>Saccharomycotina</taxon>
        <taxon>Pichiomycetes</taxon>
        <taxon>Metschnikowiaceae</taxon>
        <taxon>Candidozyma</taxon>
    </lineage>
</organism>
<evidence type="ECO:0000256" key="12">
    <source>
        <dbReference type="SAM" id="MobiDB-lite"/>
    </source>
</evidence>
<evidence type="ECO:0000256" key="5">
    <source>
        <dbReference type="ARBA" id="ARBA00022824"/>
    </source>
</evidence>
<comment type="similarity">
    <text evidence="2 11">Belongs to the BCAP29/BCAP31 family.</text>
</comment>
<dbReference type="STRING" id="45357.A0A2V1ARJ3"/>
<name>A0A2V1ARJ3_9ASCO</name>
<evidence type="ECO:0000259" key="14">
    <source>
        <dbReference type="Pfam" id="PF18035"/>
    </source>
</evidence>
<dbReference type="InterPro" id="IPR041672">
    <property type="entry name" value="Bap31/Bap29_C"/>
</dbReference>
<comment type="subcellular location">
    <subcellularLocation>
        <location evidence="1 11">Endoplasmic reticulum membrane</location>
        <topology evidence="1 11">Multi-pass membrane protein</topology>
    </subcellularLocation>
</comment>
<sequence>MSLQMSLVFGLLVFEMSYLLLLLVPLPFAVRQKLVNGSVRLNQSKNFKSGWAFTTVMLGLQFIDCVQKLNKYHTSDGFPQSREVGTARYDQLASKFYSQRNLYITGAVLYLEVSIFTVVTILKKLVAKEESYRAATSVETGKGDSQTSDQQEEAAELRKLIKEKENDIATFRKQLEGVQRQYDSLNPAEVRSKSD</sequence>
<evidence type="ECO:0000256" key="11">
    <source>
        <dbReference type="RuleBase" id="RU367026"/>
    </source>
</evidence>
<dbReference type="GeneID" id="37007524"/>
<keyword evidence="7 11" id="KW-0653">Protein transport</keyword>
<dbReference type="GO" id="GO:0006886">
    <property type="term" value="P:intracellular protein transport"/>
    <property type="evidence" value="ECO:0007669"/>
    <property type="project" value="UniProtKB-UniRule"/>
</dbReference>
<feature type="compositionally biased region" description="Polar residues" evidence="12">
    <location>
        <begin position="137"/>
        <end position="149"/>
    </location>
</feature>
<dbReference type="InterPro" id="IPR008417">
    <property type="entry name" value="BAP29/BAP31"/>
</dbReference>
<evidence type="ECO:0000256" key="6">
    <source>
        <dbReference type="ARBA" id="ARBA00022892"/>
    </source>
</evidence>
<dbReference type="Pfam" id="PF18035">
    <property type="entry name" value="Bap31_Bap29_C"/>
    <property type="match status" value="1"/>
</dbReference>
<dbReference type="RefSeq" id="XP_025341345.1">
    <property type="nucleotide sequence ID" value="XM_025485880.1"/>
</dbReference>
<dbReference type="GO" id="GO:0070973">
    <property type="term" value="P:protein localization to endoplasmic reticulum exit site"/>
    <property type="evidence" value="ECO:0007669"/>
    <property type="project" value="UniProtKB-UniRule"/>
</dbReference>
<evidence type="ECO:0000313" key="16">
    <source>
        <dbReference type="Proteomes" id="UP000244309"/>
    </source>
</evidence>
<reference evidence="15 16" key="1">
    <citation type="submission" date="2017-12" db="EMBL/GenBank/DDBJ databases">
        <title>Genome Sequence of a Multidrug-Resistant Candida haemulonii Isolate from a Patient with Chronic Leg Ulcers in Israel.</title>
        <authorList>
            <person name="Chow N.A."/>
            <person name="Gade L."/>
            <person name="Batra D."/>
            <person name="Rowe L.A."/>
            <person name="Ben-Ami R."/>
            <person name="Loparev V.N."/>
            <person name="Litvintseva A.P."/>
        </authorList>
    </citation>
    <scope>NUCLEOTIDE SEQUENCE [LARGE SCALE GENOMIC DNA]</scope>
    <source>
        <strain evidence="15 16">B11899</strain>
    </source>
</reference>
<evidence type="ECO:0000313" key="15">
    <source>
        <dbReference type="EMBL" id="PVH20405.1"/>
    </source>
</evidence>
<keyword evidence="6 11" id="KW-0931">ER-Golgi transport</keyword>
<evidence type="ECO:0000256" key="10">
    <source>
        <dbReference type="ARBA" id="ARBA00023136"/>
    </source>
</evidence>
<evidence type="ECO:0000256" key="8">
    <source>
        <dbReference type="ARBA" id="ARBA00022989"/>
    </source>
</evidence>
<keyword evidence="5 11" id="KW-0256">Endoplasmic reticulum</keyword>